<dbReference type="AlphaFoldDB" id="T1XGV9"/>
<sequence length="61" mass="6784">MCAGRPSRPTPTIFRWLDDQSFDAHYNPISGRVQNSVCYQGEMPALYAFNKCMVGKGISLG</sequence>
<dbReference type="HOGENOM" id="CLU_2921467_0_0_4"/>
<gene>
    <name evidence="1" type="ORF">VAPA_1c46840</name>
</gene>
<dbReference type="OrthoDB" id="9204723at2"/>
<evidence type="ECO:0000313" key="2">
    <source>
        <dbReference type="Proteomes" id="UP000016223"/>
    </source>
</evidence>
<protein>
    <submittedName>
        <fullName evidence="1">Uncharacterized protein</fullName>
    </submittedName>
</protein>
<evidence type="ECO:0000313" key="1">
    <source>
        <dbReference type="EMBL" id="AGU51751.1"/>
    </source>
</evidence>
<dbReference type="Proteomes" id="UP000016223">
    <property type="component" value="Chromosome 1"/>
</dbReference>
<name>T1XGV9_VARPD</name>
<organism evidence="1 2">
    <name type="scientific">Variovorax paradoxus B4</name>
    <dbReference type="NCBI Taxonomy" id="1246301"/>
    <lineage>
        <taxon>Bacteria</taxon>
        <taxon>Pseudomonadati</taxon>
        <taxon>Pseudomonadota</taxon>
        <taxon>Betaproteobacteria</taxon>
        <taxon>Burkholderiales</taxon>
        <taxon>Comamonadaceae</taxon>
        <taxon>Variovorax</taxon>
    </lineage>
</organism>
<accession>T1XGV9</accession>
<dbReference type="EMBL" id="CP003911">
    <property type="protein sequence ID" value="AGU51751.1"/>
    <property type="molecule type" value="Genomic_DNA"/>
</dbReference>
<reference evidence="1 2" key="1">
    <citation type="submission" date="2012-10" db="EMBL/GenBank/DDBJ databases">
        <title>Genome sequence of Variovorax paradoxus B4.</title>
        <authorList>
            <person name="Schuldes J."/>
            <person name="Brandt U."/>
            <person name="Hiessl S."/>
            <person name="Wuebbeler J.H."/>
            <person name="Thuermer A."/>
            <person name="Steinbuechel A."/>
            <person name="Daniel R."/>
        </authorList>
    </citation>
    <scope>NUCLEOTIDE SEQUENCE [LARGE SCALE GENOMIC DNA]</scope>
    <source>
        <strain evidence="1 2">B4</strain>
    </source>
</reference>
<proteinExistence type="predicted"/>
<dbReference type="KEGG" id="vpd:VAPA_1c46840"/>